<dbReference type="PROSITE" id="PS51272">
    <property type="entry name" value="SLH"/>
    <property type="match status" value="3"/>
</dbReference>
<evidence type="ECO:0000313" key="3">
    <source>
        <dbReference type="EMBL" id="ODV57703.1"/>
    </source>
</evidence>
<dbReference type="Pfam" id="PF00395">
    <property type="entry name" value="SLH"/>
    <property type="match status" value="3"/>
</dbReference>
<evidence type="ECO:0000313" key="4">
    <source>
        <dbReference type="Proteomes" id="UP000094784"/>
    </source>
</evidence>
<gene>
    <name evidence="3" type="ORF">BG258_09535</name>
</gene>
<evidence type="ECO:0000259" key="2">
    <source>
        <dbReference type="PROSITE" id="PS51272"/>
    </source>
</evidence>
<dbReference type="AlphaFoldDB" id="A0A1E4RB56"/>
<feature type="domain" description="SLH" evidence="2">
    <location>
        <begin position="1"/>
        <end position="56"/>
    </location>
</feature>
<evidence type="ECO:0000256" key="1">
    <source>
        <dbReference type="ARBA" id="ARBA00022729"/>
    </source>
</evidence>
<keyword evidence="1" id="KW-0732">Signal</keyword>
<proteinExistence type="predicted"/>
<organism evidence="3 4">
    <name type="scientific">Lysinibacillus fusiformis</name>
    <dbReference type="NCBI Taxonomy" id="28031"/>
    <lineage>
        <taxon>Bacteria</taxon>
        <taxon>Bacillati</taxon>
        <taxon>Bacillota</taxon>
        <taxon>Bacilli</taxon>
        <taxon>Bacillales</taxon>
        <taxon>Bacillaceae</taxon>
        <taxon>Lysinibacillus</taxon>
    </lineage>
</organism>
<reference evidence="3 4" key="1">
    <citation type="submission" date="2016-09" db="EMBL/GenBank/DDBJ databases">
        <title>Draft genome sequence of the soil isolate, Lysinibacillus fusiformis M5, a potential hypoxanthine producer.</title>
        <authorList>
            <person name="Gallegos-Monterrosa R."/>
            <person name="Maroti G."/>
            <person name="Balint B."/>
            <person name="Kovacs A.T."/>
        </authorList>
    </citation>
    <scope>NUCLEOTIDE SEQUENCE [LARGE SCALE GENOMIC DNA]</scope>
    <source>
        <strain evidence="3 4">M5</strain>
    </source>
</reference>
<accession>A0A1E4RB56</accession>
<dbReference type="PANTHER" id="PTHR43308">
    <property type="entry name" value="OUTER MEMBRANE PROTEIN ALPHA-RELATED"/>
    <property type="match status" value="1"/>
</dbReference>
<protein>
    <submittedName>
        <fullName evidence="3">S-layer protein</fullName>
    </submittedName>
</protein>
<dbReference type="InterPro" id="IPR001119">
    <property type="entry name" value="SLH_dom"/>
</dbReference>
<dbReference type="EMBL" id="MECQ01000001">
    <property type="protein sequence ID" value="ODV57703.1"/>
    <property type="molecule type" value="Genomic_DNA"/>
</dbReference>
<sequence length="165" mass="18691">MSTHWAKEMIEYMAPRGIINGYPDGTFRPDDSIQRQHVASIFTRTFELVPRREAIPFNDVAPSHPYYEEIMKLQQAKIIDGSNGSFHPSESLTRAQMAKIIVLAFGLTPEGTSHFEDVSTTHWARDYIATLENHGVALGDNGSFRPNEPVTRAQFIAFLYRALHL</sequence>
<feature type="domain" description="SLH" evidence="2">
    <location>
        <begin position="111"/>
        <end position="165"/>
    </location>
</feature>
<dbReference type="InterPro" id="IPR051465">
    <property type="entry name" value="Cell_Envelope_Struct_Comp"/>
</dbReference>
<name>A0A1E4RB56_9BACI</name>
<feature type="domain" description="SLH" evidence="2">
    <location>
        <begin position="57"/>
        <end position="110"/>
    </location>
</feature>
<comment type="caution">
    <text evidence="3">The sequence shown here is derived from an EMBL/GenBank/DDBJ whole genome shotgun (WGS) entry which is preliminary data.</text>
</comment>
<dbReference type="Proteomes" id="UP000094784">
    <property type="component" value="Unassembled WGS sequence"/>
</dbReference>